<dbReference type="Proteomes" id="UP001390339">
    <property type="component" value="Unassembled WGS sequence"/>
</dbReference>
<protein>
    <submittedName>
        <fullName evidence="2">Uncharacterized protein</fullName>
    </submittedName>
</protein>
<keyword evidence="1" id="KW-0472">Membrane</keyword>
<organism evidence="2 3">
    <name type="scientific">Apiospora arundinis</name>
    <dbReference type="NCBI Taxonomy" id="335852"/>
    <lineage>
        <taxon>Eukaryota</taxon>
        <taxon>Fungi</taxon>
        <taxon>Dikarya</taxon>
        <taxon>Ascomycota</taxon>
        <taxon>Pezizomycotina</taxon>
        <taxon>Sordariomycetes</taxon>
        <taxon>Xylariomycetidae</taxon>
        <taxon>Amphisphaeriales</taxon>
        <taxon>Apiosporaceae</taxon>
        <taxon>Apiospora</taxon>
    </lineage>
</organism>
<feature type="transmembrane region" description="Helical" evidence="1">
    <location>
        <begin position="192"/>
        <end position="211"/>
    </location>
</feature>
<reference evidence="2 3" key="1">
    <citation type="journal article" date="2024" name="IMA Fungus">
        <title>Apiospora arundinis, a panoply of carbohydrate-active enzymes and secondary metabolites.</title>
        <authorList>
            <person name="Sorensen T."/>
            <person name="Petersen C."/>
            <person name="Muurmann A.T."/>
            <person name="Christiansen J.V."/>
            <person name="Brundto M.L."/>
            <person name="Overgaard C.K."/>
            <person name="Boysen A.T."/>
            <person name="Wollenberg R.D."/>
            <person name="Larsen T.O."/>
            <person name="Sorensen J.L."/>
            <person name="Nielsen K.L."/>
            <person name="Sondergaard T.E."/>
        </authorList>
    </citation>
    <scope>NUCLEOTIDE SEQUENCE [LARGE SCALE GENOMIC DNA]</scope>
    <source>
        <strain evidence="2 3">AAU 773</strain>
    </source>
</reference>
<keyword evidence="3" id="KW-1185">Reference proteome</keyword>
<feature type="transmembrane region" description="Helical" evidence="1">
    <location>
        <begin position="72"/>
        <end position="92"/>
    </location>
</feature>
<dbReference type="EMBL" id="JAPCWZ010000010">
    <property type="protein sequence ID" value="KAK8849083.1"/>
    <property type="molecule type" value="Genomic_DNA"/>
</dbReference>
<accession>A0ABR2HLR6</accession>
<name>A0ABR2HLR6_9PEZI</name>
<feature type="transmembrane region" description="Helical" evidence="1">
    <location>
        <begin position="223"/>
        <end position="242"/>
    </location>
</feature>
<evidence type="ECO:0000313" key="3">
    <source>
        <dbReference type="Proteomes" id="UP001390339"/>
    </source>
</evidence>
<feature type="transmembrane region" description="Helical" evidence="1">
    <location>
        <begin position="98"/>
        <end position="118"/>
    </location>
</feature>
<keyword evidence="1" id="KW-1133">Transmembrane helix</keyword>
<comment type="caution">
    <text evidence="2">The sequence shown here is derived from an EMBL/GenBank/DDBJ whole genome shotgun (WGS) entry which is preliminary data.</text>
</comment>
<keyword evidence="1" id="KW-0812">Transmembrane</keyword>
<evidence type="ECO:0000256" key="1">
    <source>
        <dbReference type="SAM" id="Phobius"/>
    </source>
</evidence>
<gene>
    <name evidence="2" type="ORF">PGQ11_015563</name>
</gene>
<proteinExistence type="predicted"/>
<evidence type="ECO:0000313" key="2">
    <source>
        <dbReference type="EMBL" id="KAK8849083.1"/>
    </source>
</evidence>
<sequence length="252" mass="29011">MFQLVALWLWNSFRKLYHYSPSVFLIVSSCTYNGALYHYTIEPINEILEHQTDVDKVRILLFKFRGLKQQELVFVEKAALLSAAAVIGVFSWPGTATSFWLCPTLWYSSLFLSIFALISSSQLRLVEQLPRTTEEVALLSNEEIRRLMLCIGREDRKRTSERRLEEGNELPCFKTDPILTWTWQSPMMLMSYSWLLFLVGYLCYVLTPLIPRDQVGTRPAVEVSIGLGALVIVNFQICGSVVRSRLRCLKAK</sequence>